<name>A0A8B8MLQ1_ABRPR</name>
<dbReference type="GO" id="GO:0005886">
    <property type="term" value="C:plasma membrane"/>
    <property type="evidence" value="ECO:0007669"/>
    <property type="project" value="UniProtKB-SubCell"/>
</dbReference>
<dbReference type="CDD" id="cd06464">
    <property type="entry name" value="ACD_sHsps-like"/>
    <property type="match status" value="1"/>
</dbReference>
<feature type="compositionally biased region" description="Basic and acidic residues" evidence="6">
    <location>
        <begin position="113"/>
        <end position="130"/>
    </location>
</feature>
<dbReference type="InterPro" id="IPR002068">
    <property type="entry name" value="A-crystallin/Hsp20_dom"/>
</dbReference>
<evidence type="ECO:0000256" key="6">
    <source>
        <dbReference type="SAM" id="MobiDB-lite"/>
    </source>
</evidence>
<dbReference type="OrthoDB" id="1431247at2759"/>
<feature type="compositionally biased region" description="Basic and acidic residues" evidence="6">
    <location>
        <begin position="137"/>
        <end position="158"/>
    </location>
</feature>
<dbReference type="GeneID" id="113874817"/>
<dbReference type="PANTHER" id="PTHR43670:SF130">
    <property type="entry name" value="INACTIVE PROTEIN RESTRICTED TEV MOVEMENT 2-LIKE"/>
    <property type="match status" value="1"/>
</dbReference>
<reference evidence="10" key="2">
    <citation type="submission" date="2025-08" db="UniProtKB">
        <authorList>
            <consortium name="RefSeq"/>
        </authorList>
    </citation>
    <scope>IDENTIFICATION</scope>
    <source>
        <tissue evidence="10">Young leaves</tissue>
    </source>
</reference>
<reference evidence="9" key="1">
    <citation type="journal article" date="2019" name="Toxins">
        <title>Detection of Abrin-Like and Prepropulchellin-Like Toxin Genes and Transcripts Using Whole Genome Sequencing and Full-Length Transcript Sequencing of Abrus precatorius.</title>
        <authorList>
            <person name="Hovde B.T."/>
            <person name="Daligault H.E."/>
            <person name="Hanschen E.R."/>
            <person name="Kunde Y.A."/>
            <person name="Johnson M.B."/>
            <person name="Starkenburg S.R."/>
            <person name="Johnson S.L."/>
        </authorList>
    </citation>
    <scope>NUCLEOTIDE SEQUENCE [LARGE SCALE GENOMIC DNA]</scope>
</reference>
<comment type="similarity">
    <text evidence="4 5">Belongs to the small heat shock protein (HSP20) family.</text>
</comment>
<dbReference type="AlphaFoldDB" id="A0A8B8MLQ1"/>
<keyword evidence="7" id="KW-0472">Membrane</keyword>
<evidence type="ECO:0000256" key="2">
    <source>
        <dbReference type="ARBA" id="ARBA00022475"/>
    </source>
</evidence>
<dbReference type="Proteomes" id="UP000694853">
    <property type="component" value="Unplaced"/>
</dbReference>
<sequence length="210" mass="23537">MASARDNTRVGSVQTPVVEEIVPNSGWTEDSAGHYLLVDLPDFRKEEVKLQVDSYGRILVRGERQENERKRVHFRLTFPVPVDSDVDKIAGRFDGGILYVTVPKGIVQQQKGNETENAEHGAVEGAKEDDSPAPNADEGRRDPSQHGNHTEQEVKRNENQVIGNFPEQVIRMWEQDSMFRSAVEVLMKNKGIVITAVIAFSLGVFISRKI</sequence>
<feature type="transmembrane region" description="Helical" evidence="7">
    <location>
        <begin position="191"/>
        <end position="207"/>
    </location>
</feature>
<evidence type="ECO:0000256" key="5">
    <source>
        <dbReference type="RuleBase" id="RU003616"/>
    </source>
</evidence>
<evidence type="ECO:0000256" key="3">
    <source>
        <dbReference type="ARBA" id="ARBA00022821"/>
    </source>
</evidence>
<dbReference type="KEGG" id="aprc:113874817"/>
<evidence type="ECO:0000256" key="4">
    <source>
        <dbReference type="PROSITE-ProRule" id="PRU00285"/>
    </source>
</evidence>
<proteinExistence type="inferred from homology"/>
<comment type="subcellular location">
    <subcellularLocation>
        <location evidence="1">Cell membrane</location>
        <topology evidence="1">Single-pass membrane protein</topology>
    </subcellularLocation>
</comment>
<organism evidence="9 10">
    <name type="scientific">Abrus precatorius</name>
    <name type="common">Indian licorice</name>
    <name type="synonym">Glycine abrus</name>
    <dbReference type="NCBI Taxonomy" id="3816"/>
    <lineage>
        <taxon>Eukaryota</taxon>
        <taxon>Viridiplantae</taxon>
        <taxon>Streptophyta</taxon>
        <taxon>Embryophyta</taxon>
        <taxon>Tracheophyta</taxon>
        <taxon>Spermatophyta</taxon>
        <taxon>Magnoliopsida</taxon>
        <taxon>eudicotyledons</taxon>
        <taxon>Gunneridae</taxon>
        <taxon>Pentapetalae</taxon>
        <taxon>rosids</taxon>
        <taxon>fabids</taxon>
        <taxon>Fabales</taxon>
        <taxon>Fabaceae</taxon>
        <taxon>Papilionoideae</taxon>
        <taxon>50 kb inversion clade</taxon>
        <taxon>NPAAA clade</taxon>
        <taxon>indigoferoid/millettioid clade</taxon>
        <taxon>Abreae</taxon>
        <taxon>Abrus</taxon>
    </lineage>
</organism>
<dbReference type="GO" id="GO:0034605">
    <property type="term" value="P:cellular response to heat"/>
    <property type="evidence" value="ECO:0007669"/>
    <property type="project" value="TreeGrafter"/>
</dbReference>
<keyword evidence="9" id="KW-1185">Reference proteome</keyword>
<dbReference type="SUPFAM" id="SSF49764">
    <property type="entry name" value="HSP20-like chaperones"/>
    <property type="match status" value="1"/>
</dbReference>
<evidence type="ECO:0000256" key="7">
    <source>
        <dbReference type="SAM" id="Phobius"/>
    </source>
</evidence>
<dbReference type="GO" id="GO:0006952">
    <property type="term" value="P:defense response"/>
    <property type="evidence" value="ECO:0007669"/>
    <property type="project" value="UniProtKB-KW"/>
</dbReference>
<accession>A0A8B8MLQ1</accession>
<protein>
    <submittedName>
        <fullName evidence="10">22.0 kDa heat shock protein-like</fullName>
    </submittedName>
</protein>
<evidence type="ECO:0000256" key="1">
    <source>
        <dbReference type="ARBA" id="ARBA00004162"/>
    </source>
</evidence>
<keyword evidence="7" id="KW-1133">Transmembrane helix</keyword>
<keyword evidence="2" id="KW-1003">Cell membrane</keyword>
<dbReference type="PANTHER" id="PTHR43670">
    <property type="entry name" value="HEAT SHOCK PROTEIN 26"/>
    <property type="match status" value="1"/>
</dbReference>
<dbReference type="Pfam" id="PF00011">
    <property type="entry name" value="HSP20"/>
    <property type="match status" value="1"/>
</dbReference>
<keyword evidence="3" id="KW-0611">Plant defense</keyword>
<feature type="region of interest" description="Disordered" evidence="6">
    <location>
        <begin position="110"/>
        <end position="161"/>
    </location>
</feature>
<dbReference type="InterPro" id="IPR008978">
    <property type="entry name" value="HSP20-like_chaperone"/>
</dbReference>
<dbReference type="PROSITE" id="PS01031">
    <property type="entry name" value="SHSP"/>
    <property type="match status" value="1"/>
</dbReference>
<evidence type="ECO:0000313" key="9">
    <source>
        <dbReference type="Proteomes" id="UP000694853"/>
    </source>
</evidence>
<feature type="domain" description="SHSP" evidence="8">
    <location>
        <begin position="16"/>
        <end position="120"/>
    </location>
</feature>
<evidence type="ECO:0000313" key="10">
    <source>
        <dbReference type="RefSeq" id="XP_027368828.1"/>
    </source>
</evidence>
<dbReference type="RefSeq" id="XP_027368828.1">
    <property type="nucleotide sequence ID" value="XM_027513027.1"/>
</dbReference>
<gene>
    <name evidence="10" type="primary">LOC113874817</name>
</gene>
<keyword evidence="7" id="KW-0812">Transmembrane</keyword>
<evidence type="ECO:0000259" key="8">
    <source>
        <dbReference type="PROSITE" id="PS01031"/>
    </source>
</evidence>
<dbReference type="Gene3D" id="2.60.40.790">
    <property type="match status" value="1"/>
</dbReference>